<dbReference type="EMBL" id="JARBHA010000006">
    <property type="protein sequence ID" value="KAJ9699565.1"/>
    <property type="molecule type" value="Genomic_DNA"/>
</dbReference>
<sequence>MKIKVVTIIRTPPMVIVGVVNHVKTLRGLHSLNMV</sequence>
<dbReference type="Proteomes" id="UP001168098">
    <property type="component" value="Unassembled WGS sequence"/>
</dbReference>
<name>A0AA39DXZ3_VITRO</name>
<dbReference type="Gene3D" id="3.30.1430.10">
    <property type="match status" value="1"/>
</dbReference>
<proteinExistence type="predicted"/>
<dbReference type="InterPro" id="IPR000597">
    <property type="entry name" value="Ribosomal_uL3"/>
</dbReference>
<dbReference type="GO" id="GO:0006412">
    <property type="term" value="P:translation"/>
    <property type="evidence" value="ECO:0007669"/>
    <property type="project" value="InterPro"/>
</dbReference>
<dbReference type="Gene3D" id="2.40.30.10">
    <property type="entry name" value="Translation factors"/>
    <property type="match status" value="1"/>
</dbReference>
<gene>
    <name evidence="1" type="ORF">PVL29_008250</name>
</gene>
<reference evidence="1 2" key="1">
    <citation type="journal article" date="2023" name="BMC Biotechnol.">
        <title>Vitis rotundifolia cv Carlos genome sequencing.</title>
        <authorList>
            <person name="Huff M."/>
            <person name="Hulse-Kemp A."/>
            <person name="Scheffler B."/>
            <person name="Youngblood R."/>
            <person name="Simpson S."/>
            <person name="Babiker E."/>
            <person name="Staton M."/>
        </authorList>
    </citation>
    <scope>NUCLEOTIDE SEQUENCE [LARGE SCALE GENOMIC DNA]</scope>
    <source>
        <tissue evidence="1">Leaf</tissue>
    </source>
</reference>
<accession>A0AA39DXZ3</accession>
<organism evidence="1 2">
    <name type="scientific">Vitis rotundifolia</name>
    <name type="common">Muscadine grape</name>
    <dbReference type="NCBI Taxonomy" id="103349"/>
    <lineage>
        <taxon>Eukaryota</taxon>
        <taxon>Viridiplantae</taxon>
        <taxon>Streptophyta</taxon>
        <taxon>Embryophyta</taxon>
        <taxon>Tracheophyta</taxon>
        <taxon>Spermatophyta</taxon>
        <taxon>Magnoliopsida</taxon>
        <taxon>eudicotyledons</taxon>
        <taxon>Gunneridae</taxon>
        <taxon>Pentapetalae</taxon>
        <taxon>rosids</taxon>
        <taxon>Vitales</taxon>
        <taxon>Vitaceae</taxon>
        <taxon>Viteae</taxon>
        <taxon>Vitis</taxon>
    </lineage>
</organism>
<protein>
    <submittedName>
        <fullName evidence="1">Uncharacterized protein</fullName>
    </submittedName>
</protein>
<comment type="caution">
    <text evidence="1">The sequence shown here is derived from an EMBL/GenBank/DDBJ whole genome shotgun (WGS) entry which is preliminary data.</text>
</comment>
<evidence type="ECO:0000313" key="1">
    <source>
        <dbReference type="EMBL" id="KAJ9699565.1"/>
    </source>
</evidence>
<evidence type="ECO:0000313" key="2">
    <source>
        <dbReference type="Proteomes" id="UP001168098"/>
    </source>
</evidence>
<dbReference type="GO" id="GO:0005840">
    <property type="term" value="C:ribosome"/>
    <property type="evidence" value="ECO:0007669"/>
    <property type="project" value="InterPro"/>
</dbReference>
<keyword evidence="2" id="KW-1185">Reference proteome</keyword>
<dbReference type="AlphaFoldDB" id="A0AA39DXZ3"/>
<dbReference type="GO" id="GO:0003735">
    <property type="term" value="F:structural constituent of ribosome"/>
    <property type="evidence" value="ECO:0007669"/>
    <property type="project" value="InterPro"/>
</dbReference>
<dbReference type="Pfam" id="PF00297">
    <property type="entry name" value="Ribosomal_L3"/>
    <property type="match status" value="1"/>
</dbReference>